<sequence length="209" mass="22419">MRFRVGLVAVALVLAGCTSTPSEDTAPIIVPGAPGEQAKTISPDDIGTDRFTAPNERDLTYVVGMIGHHRQALEMTALAPDRASNETVRGLASRIHDTQGPEIGAMEQWQKQFAVDAEQHGHSTALPHVDHATMPGMASTADMAALTAATGGEFDKLFVRLMITHHKGALKMAEEVLSDGVDVRVEEMASDVIATQTDEIKRMQDLVLP</sequence>
<keyword evidence="1" id="KW-0732">Signal</keyword>
<evidence type="ECO:0000256" key="1">
    <source>
        <dbReference type="SAM" id="SignalP"/>
    </source>
</evidence>
<evidence type="ECO:0000313" key="3">
    <source>
        <dbReference type="EMBL" id="MCS7480240.1"/>
    </source>
</evidence>
<keyword evidence="4" id="KW-1185">Reference proteome</keyword>
<evidence type="ECO:0000313" key="4">
    <source>
        <dbReference type="Proteomes" id="UP001141259"/>
    </source>
</evidence>
<dbReference type="AlphaFoldDB" id="A0A9X3AI66"/>
<feature type="signal peptide" evidence="1">
    <location>
        <begin position="1"/>
        <end position="22"/>
    </location>
</feature>
<dbReference type="Proteomes" id="UP001141259">
    <property type="component" value="Unassembled WGS sequence"/>
</dbReference>
<reference evidence="3" key="1">
    <citation type="submission" date="2022-08" db="EMBL/GenBank/DDBJ databases">
        <authorList>
            <person name="Tistechok S."/>
            <person name="Samborskyy M."/>
            <person name="Roman I."/>
        </authorList>
    </citation>
    <scope>NUCLEOTIDE SEQUENCE</scope>
    <source>
        <strain evidence="3">DSM 103496</strain>
    </source>
</reference>
<dbReference type="InterPro" id="IPR005183">
    <property type="entry name" value="DUF305_CopM-like"/>
</dbReference>
<protein>
    <submittedName>
        <fullName evidence="3">DUF305 domain-containing protein</fullName>
    </submittedName>
</protein>
<dbReference type="PANTHER" id="PTHR36933:SF1">
    <property type="entry name" value="SLL0788 PROTEIN"/>
    <property type="match status" value="1"/>
</dbReference>
<feature type="domain" description="DUF305" evidence="2">
    <location>
        <begin position="58"/>
        <end position="206"/>
    </location>
</feature>
<proteinExistence type="predicted"/>
<accession>A0A9X3AI66</accession>
<evidence type="ECO:0000259" key="2">
    <source>
        <dbReference type="Pfam" id="PF03713"/>
    </source>
</evidence>
<dbReference type="PANTHER" id="PTHR36933">
    <property type="entry name" value="SLL0788 PROTEIN"/>
    <property type="match status" value="1"/>
</dbReference>
<gene>
    <name evidence="3" type="ORF">NZH93_25580</name>
</gene>
<feature type="chain" id="PRO_5040965495" evidence="1">
    <location>
        <begin position="23"/>
        <end position="209"/>
    </location>
</feature>
<dbReference type="Gene3D" id="1.20.1260.10">
    <property type="match status" value="1"/>
</dbReference>
<name>A0A9X3AI66_9PSEU</name>
<dbReference type="RefSeq" id="WP_259625739.1">
    <property type="nucleotide sequence ID" value="NZ_JANYMP010000013.1"/>
</dbReference>
<organism evidence="3 4">
    <name type="scientific">Umezawaea endophytica</name>
    <dbReference type="NCBI Taxonomy" id="1654476"/>
    <lineage>
        <taxon>Bacteria</taxon>
        <taxon>Bacillati</taxon>
        <taxon>Actinomycetota</taxon>
        <taxon>Actinomycetes</taxon>
        <taxon>Pseudonocardiales</taxon>
        <taxon>Pseudonocardiaceae</taxon>
        <taxon>Umezawaea</taxon>
    </lineage>
</organism>
<dbReference type="EMBL" id="JANYMP010000013">
    <property type="protein sequence ID" value="MCS7480240.1"/>
    <property type="molecule type" value="Genomic_DNA"/>
</dbReference>
<dbReference type="Pfam" id="PF03713">
    <property type="entry name" value="DUF305"/>
    <property type="match status" value="1"/>
</dbReference>
<dbReference type="PROSITE" id="PS51257">
    <property type="entry name" value="PROKAR_LIPOPROTEIN"/>
    <property type="match status" value="1"/>
</dbReference>
<dbReference type="InterPro" id="IPR012347">
    <property type="entry name" value="Ferritin-like"/>
</dbReference>
<comment type="caution">
    <text evidence="3">The sequence shown here is derived from an EMBL/GenBank/DDBJ whole genome shotgun (WGS) entry which is preliminary data.</text>
</comment>